<accession>A0ABM1TP87</accession>
<feature type="compositionally biased region" description="Low complexity" evidence="3">
    <location>
        <begin position="52"/>
        <end position="63"/>
    </location>
</feature>
<name>A0ABM1TP87_LIMPO</name>
<dbReference type="RefSeq" id="XP_022257693.1">
    <property type="nucleotide sequence ID" value="XM_022401985.1"/>
</dbReference>
<dbReference type="InterPro" id="IPR039505">
    <property type="entry name" value="DRC1/2_N"/>
</dbReference>
<evidence type="ECO:0000259" key="4">
    <source>
        <dbReference type="Pfam" id="PF14772"/>
    </source>
</evidence>
<keyword evidence="5" id="KW-1185">Reference proteome</keyword>
<dbReference type="GeneID" id="106473586"/>
<dbReference type="Pfam" id="PF14772">
    <property type="entry name" value="NYD-SP28"/>
    <property type="match status" value="1"/>
</dbReference>
<sequence>MLTNSDNLDKPNIFFSIESKLQEQRILARRHQITKKMDSRNVQSVGEDQDSTLRSSSTQSSQPSHDKNILESQKQLQKSEQYLKKLLEDGLEQVTNVQVAAVSRETLAQQQNDAAASVRCKNLEKEAQTTEEKYKVLLEKWENAAEIRTAHGLRQKLHILNNACSDLLHQKNQMISELQDELRLKEEEYVQALKKHAGDINCIKERIDQLVTDLSSASKQELKYIEDAFQTDEQKLMTDHTKKWETFLNNTIEQEGEYLIAREKQVEEFEHQLHQVYFKDAEDYNLCKLKLENDVHVLQQHLQQVKAVYLLNQEKLEYNYQVLKKRDEENSITKSEQKRRITKLHDQYIDVRAKLEKVEKARQEENCRLTEEYCNLVCQLQQLNKKARICDFRYAKEAVLDDVDSDVDDEKVGKESECEVHSGSDDGEIADKSSKLMESDLGMRPDKITEDMRIYWLKTGSEACWNMNAICDEVTEMLGQKMLEKIISELKEAKYFSMAVNSTPDISQVDWPFCIFLYVCESGPIERFVKFFDCRGHIGEQLAESILMFLETEKIDLENCRSR</sequence>
<dbReference type="PANTHER" id="PTHR21625:SF1">
    <property type="entry name" value="DYNEIN REGULATORY COMPLEX PROTEIN 1"/>
    <property type="match status" value="1"/>
</dbReference>
<protein>
    <submittedName>
        <fullName evidence="6">Dynein regulatory complex protein 1-like</fullName>
    </submittedName>
</protein>
<reference evidence="6" key="1">
    <citation type="submission" date="2025-08" db="UniProtKB">
        <authorList>
            <consortium name="RefSeq"/>
        </authorList>
    </citation>
    <scope>IDENTIFICATION</scope>
    <source>
        <tissue evidence="6">Muscle</tissue>
    </source>
</reference>
<evidence type="ECO:0000256" key="2">
    <source>
        <dbReference type="SAM" id="Coils"/>
    </source>
</evidence>
<evidence type="ECO:0000256" key="3">
    <source>
        <dbReference type="SAM" id="MobiDB-lite"/>
    </source>
</evidence>
<keyword evidence="1 2" id="KW-0175">Coiled coil</keyword>
<feature type="region of interest" description="Disordered" evidence="3">
    <location>
        <begin position="35"/>
        <end position="71"/>
    </location>
</feature>
<dbReference type="InterPro" id="IPR039750">
    <property type="entry name" value="DRC1/DRC2"/>
</dbReference>
<dbReference type="PANTHER" id="PTHR21625">
    <property type="entry name" value="NYD-SP28 PROTEIN"/>
    <property type="match status" value="1"/>
</dbReference>
<evidence type="ECO:0000256" key="1">
    <source>
        <dbReference type="ARBA" id="ARBA00023054"/>
    </source>
</evidence>
<gene>
    <name evidence="6" type="primary">LOC106473586</name>
</gene>
<evidence type="ECO:0000313" key="5">
    <source>
        <dbReference type="Proteomes" id="UP000694941"/>
    </source>
</evidence>
<feature type="domain" description="Dynein regulatory complex protein 1/2 N-terminal" evidence="4">
    <location>
        <begin position="99"/>
        <end position="200"/>
    </location>
</feature>
<feature type="coiled-coil region" evidence="2">
    <location>
        <begin position="168"/>
        <end position="195"/>
    </location>
</feature>
<organism evidence="5 6">
    <name type="scientific">Limulus polyphemus</name>
    <name type="common">Atlantic horseshoe crab</name>
    <dbReference type="NCBI Taxonomy" id="6850"/>
    <lineage>
        <taxon>Eukaryota</taxon>
        <taxon>Metazoa</taxon>
        <taxon>Ecdysozoa</taxon>
        <taxon>Arthropoda</taxon>
        <taxon>Chelicerata</taxon>
        <taxon>Merostomata</taxon>
        <taxon>Xiphosura</taxon>
        <taxon>Limulidae</taxon>
        <taxon>Limulus</taxon>
    </lineage>
</organism>
<proteinExistence type="predicted"/>
<dbReference type="Proteomes" id="UP000694941">
    <property type="component" value="Unplaced"/>
</dbReference>
<evidence type="ECO:0000313" key="6">
    <source>
        <dbReference type="RefSeq" id="XP_022257693.1"/>
    </source>
</evidence>